<gene>
    <name evidence="4" type="ORF">AMSG_12187</name>
</gene>
<feature type="region of interest" description="Disordered" evidence="2">
    <location>
        <begin position="285"/>
        <end position="314"/>
    </location>
</feature>
<dbReference type="eggNOG" id="KOG4400">
    <property type="taxonomic scope" value="Eukaryota"/>
</dbReference>
<dbReference type="InterPro" id="IPR051714">
    <property type="entry name" value="Znf_CCHC_NABP"/>
</dbReference>
<dbReference type="Pfam" id="PF00098">
    <property type="entry name" value="zf-CCHC"/>
    <property type="match status" value="2"/>
</dbReference>
<organism evidence="4 5">
    <name type="scientific">Thecamonas trahens ATCC 50062</name>
    <dbReference type="NCBI Taxonomy" id="461836"/>
    <lineage>
        <taxon>Eukaryota</taxon>
        <taxon>Apusozoa</taxon>
        <taxon>Apusomonadida</taxon>
        <taxon>Apusomonadidae</taxon>
        <taxon>Thecamonas</taxon>
    </lineage>
</organism>
<feature type="compositionally biased region" description="Basic residues" evidence="2">
    <location>
        <begin position="95"/>
        <end position="104"/>
    </location>
</feature>
<feature type="domain" description="CCHC-type" evidence="3">
    <location>
        <begin position="339"/>
        <end position="354"/>
    </location>
</feature>
<dbReference type="GO" id="GO:0008270">
    <property type="term" value="F:zinc ion binding"/>
    <property type="evidence" value="ECO:0007669"/>
    <property type="project" value="UniProtKB-KW"/>
</dbReference>
<dbReference type="Pfam" id="PF14392">
    <property type="entry name" value="zf-CCHC_4"/>
    <property type="match status" value="1"/>
</dbReference>
<dbReference type="GO" id="GO:0003676">
    <property type="term" value="F:nucleic acid binding"/>
    <property type="evidence" value="ECO:0007669"/>
    <property type="project" value="InterPro"/>
</dbReference>
<dbReference type="Gene3D" id="4.10.60.10">
    <property type="entry name" value="Zinc finger, CCHC-type"/>
    <property type="match status" value="2"/>
</dbReference>
<protein>
    <recommendedName>
        <fullName evidence="3">CCHC-type domain-containing protein</fullName>
    </recommendedName>
</protein>
<dbReference type="GeneID" id="25570102"/>
<name>A0A0L0DJY7_THETB</name>
<feature type="domain" description="CCHC-type" evidence="3">
    <location>
        <begin position="206"/>
        <end position="221"/>
    </location>
</feature>
<keyword evidence="1" id="KW-0863">Zinc-finger</keyword>
<dbReference type="PANTHER" id="PTHR23002">
    <property type="entry name" value="ZINC FINGER CCHC DOMAIN CONTAINING PROTEIN"/>
    <property type="match status" value="1"/>
</dbReference>
<dbReference type="InterPro" id="IPR025836">
    <property type="entry name" value="Zn_knuckle_CX2CX4HX4C"/>
</dbReference>
<reference evidence="4 5" key="1">
    <citation type="submission" date="2010-05" db="EMBL/GenBank/DDBJ databases">
        <title>The Genome Sequence of Thecamonas trahens ATCC 50062.</title>
        <authorList>
            <consortium name="The Broad Institute Genome Sequencing Platform"/>
            <person name="Russ C."/>
            <person name="Cuomo C."/>
            <person name="Shea T."/>
            <person name="Young S.K."/>
            <person name="Zeng Q."/>
            <person name="Koehrsen M."/>
            <person name="Haas B."/>
            <person name="Borodovsky M."/>
            <person name="Guigo R."/>
            <person name="Alvarado L."/>
            <person name="Berlin A."/>
            <person name="Bochicchio J."/>
            <person name="Borenstein D."/>
            <person name="Chapman S."/>
            <person name="Chen Z."/>
            <person name="Freedman E."/>
            <person name="Gellesch M."/>
            <person name="Goldberg J."/>
            <person name="Griggs A."/>
            <person name="Gujja S."/>
            <person name="Heilman E."/>
            <person name="Heiman D."/>
            <person name="Hepburn T."/>
            <person name="Howarth C."/>
            <person name="Jen D."/>
            <person name="Larson L."/>
            <person name="Mehta T."/>
            <person name="Park D."/>
            <person name="Pearson M."/>
            <person name="Roberts A."/>
            <person name="Saif S."/>
            <person name="Shenoy N."/>
            <person name="Sisk P."/>
            <person name="Stolte C."/>
            <person name="Sykes S."/>
            <person name="Thomson T."/>
            <person name="Walk T."/>
            <person name="White J."/>
            <person name="Yandava C."/>
            <person name="Burger G."/>
            <person name="Gray M.W."/>
            <person name="Holland P.W.H."/>
            <person name="King N."/>
            <person name="Lang F.B.F."/>
            <person name="Roger A.J."/>
            <person name="Ruiz-Trillo I."/>
            <person name="Lander E."/>
            <person name="Nusbaum C."/>
        </authorList>
    </citation>
    <scope>NUCLEOTIDE SEQUENCE [LARGE SCALE GENOMIC DNA]</scope>
    <source>
        <strain evidence="4 5">ATCC 50062</strain>
    </source>
</reference>
<dbReference type="SUPFAM" id="SSF57756">
    <property type="entry name" value="Retrovirus zinc finger-like domains"/>
    <property type="match status" value="3"/>
</dbReference>
<accession>A0A0L0DJY7</accession>
<dbReference type="STRING" id="461836.A0A0L0DJY7"/>
<keyword evidence="1" id="KW-0862">Zinc</keyword>
<evidence type="ECO:0000256" key="1">
    <source>
        <dbReference type="PROSITE-ProRule" id="PRU00047"/>
    </source>
</evidence>
<evidence type="ECO:0000313" key="4">
    <source>
        <dbReference type="EMBL" id="KNC52719.1"/>
    </source>
</evidence>
<feature type="domain" description="CCHC-type" evidence="3">
    <location>
        <begin position="244"/>
        <end position="258"/>
    </location>
</feature>
<dbReference type="PROSITE" id="PS50158">
    <property type="entry name" value="ZF_CCHC"/>
    <property type="match status" value="4"/>
</dbReference>
<dbReference type="EMBL" id="GL349475">
    <property type="protein sequence ID" value="KNC52719.1"/>
    <property type="molecule type" value="Genomic_DNA"/>
</dbReference>
<evidence type="ECO:0000313" key="5">
    <source>
        <dbReference type="Proteomes" id="UP000054408"/>
    </source>
</evidence>
<dbReference type="RefSeq" id="XP_013755129.1">
    <property type="nucleotide sequence ID" value="XM_013899675.1"/>
</dbReference>
<dbReference type="InterPro" id="IPR001878">
    <property type="entry name" value="Znf_CCHC"/>
</dbReference>
<dbReference type="InterPro" id="IPR013087">
    <property type="entry name" value="Znf_C2H2_type"/>
</dbReference>
<dbReference type="SMART" id="SM00343">
    <property type="entry name" value="ZnF_C2HC"/>
    <property type="match status" value="5"/>
</dbReference>
<feature type="compositionally biased region" description="Basic and acidic residues" evidence="2">
    <location>
        <begin position="105"/>
        <end position="122"/>
    </location>
</feature>
<dbReference type="InterPro" id="IPR036875">
    <property type="entry name" value="Znf_CCHC_sf"/>
</dbReference>
<evidence type="ECO:0000259" key="3">
    <source>
        <dbReference type="PROSITE" id="PS50158"/>
    </source>
</evidence>
<sequence>MSVESDSLSYDLAPGDEDAPIDLQSEVENMFDEDMEAEQVLAKLMRRHNRYSQSFANKVVRETNRHNFLHSCLTCSHMFDSWRQLKQHLIREKHIKSGKTHKAQQRQELEELDNRVRDKDPDDYSPAELRTMHAKGRGAAWTSRHAPLELVEERLMARAADEDALVKEYMAQHGIENVRGGAYSSVTLSHVQAQALVTELWHAEDRCLGCGNQGHYVRDCPADSESYDTESDDSPSPPPARVVCYACGETGHVRPACRYKSATWYTCGVLGHIAPVCPLGADAGSGSSSSSPEVPLRSSRSSRSSRTPSRTSRSSGVVCFACGRSGHVRPACRYKSATCYSCGEYGHIVPACPNT</sequence>
<evidence type="ECO:0000256" key="2">
    <source>
        <dbReference type="SAM" id="MobiDB-lite"/>
    </source>
</evidence>
<dbReference type="PROSITE" id="PS00028">
    <property type="entry name" value="ZINC_FINGER_C2H2_1"/>
    <property type="match status" value="1"/>
</dbReference>
<dbReference type="Proteomes" id="UP000054408">
    <property type="component" value="Unassembled WGS sequence"/>
</dbReference>
<feature type="domain" description="CCHC-type" evidence="3">
    <location>
        <begin position="319"/>
        <end position="333"/>
    </location>
</feature>
<feature type="region of interest" description="Disordered" evidence="2">
    <location>
        <begin position="95"/>
        <end position="126"/>
    </location>
</feature>
<keyword evidence="5" id="KW-1185">Reference proteome</keyword>
<dbReference type="OrthoDB" id="341198at2759"/>
<dbReference type="AlphaFoldDB" id="A0A0L0DJY7"/>
<proteinExistence type="predicted"/>
<keyword evidence="1" id="KW-0479">Metal-binding</keyword>